<name>A0A0A9AL38_ARUDO</name>
<accession>A0A0A9AL38</accession>
<dbReference type="AlphaFoldDB" id="A0A0A9AL38"/>
<sequence length="40" mass="4612">MQDHLLVKLFVTSGRAWRFVSQATDTVLDPWILLIIIVSE</sequence>
<dbReference type="EMBL" id="GBRH01247327">
    <property type="protein sequence ID" value="JAD50568.1"/>
    <property type="molecule type" value="Transcribed_RNA"/>
</dbReference>
<evidence type="ECO:0000313" key="1">
    <source>
        <dbReference type="EMBL" id="JAD50568.1"/>
    </source>
</evidence>
<organism evidence="1">
    <name type="scientific">Arundo donax</name>
    <name type="common">Giant reed</name>
    <name type="synonym">Donax arundinaceus</name>
    <dbReference type="NCBI Taxonomy" id="35708"/>
    <lineage>
        <taxon>Eukaryota</taxon>
        <taxon>Viridiplantae</taxon>
        <taxon>Streptophyta</taxon>
        <taxon>Embryophyta</taxon>
        <taxon>Tracheophyta</taxon>
        <taxon>Spermatophyta</taxon>
        <taxon>Magnoliopsida</taxon>
        <taxon>Liliopsida</taxon>
        <taxon>Poales</taxon>
        <taxon>Poaceae</taxon>
        <taxon>PACMAD clade</taxon>
        <taxon>Arundinoideae</taxon>
        <taxon>Arundineae</taxon>
        <taxon>Arundo</taxon>
    </lineage>
</organism>
<proteinExistence type="predicted"/>
<protein>
    <submittedName>
        <fullName evidence="1">Uncharacterized protein</fullName>
    </submittedName>
</protein>
<reference evidence="1" key="1">
    <citation type="submission" date="2014-09" db="EMBL/GenBank/DDBJ databases">
        <authorList>
            <person name="Magalhaes I.L.F."/>
            <person name="Oliveira U."/>
            <person name="Santos F.R."/>
            <person name="Vidigal T.H.D.A."/>
            <person name="Brescovit A.D."/>
            <person name="Santos A.J."/>
        </authorList>
    </citation>
    <scope>NUCLEOTIDE SEQUENCE</scope>
    <source>
        <tissue evidence="1">Shoot tissue taken approximately 20 cm above the soil surface</tissue>
    </source>
</reference>
<reference evidence="1" key="2">
    <citation type="journal article" date="2015" name="Data Brief">
        <title>Shoot transcriptome of the giant reed, Arundo donax.</title>
        <authorList>
            <person name="Barrero R.A."/>
            <person name="Guerrero F.D."/>
            <person name="Moolhuijzen P."/>
            <person name="Goolsby J.A."/>
            <person name="Tidwell J."/>
            <person name="Bellgard S.E."/>
            <person name="Bellgard M.I."/>
        </authorList>
    </citation>
    <scope>NUCLEOTIDE SEQUENCE</scope>
    <source>
        <tissue evidence="1">Shoot tissue taken approximately 20 cm above the soil surface</tissue>
    </source>
</reference>